<keyword evidence="3" id="KW-1185">Reference proteome</keyword>
<keyword evidence="1" id="KW-0472">Membrane</keyword>
<gene>
    <name evidence="2" type="ORF">H9655_10920</name>
</gene>
<organism evidence="2 3">
    <name type="scientific">Cytobacillus stercorigallinarum</name>
    <dbReference type="NCBI Taxonomy" id="2762240"/>
    <lineage>
        <taxon>Bacteria</taxon>
        <taxon>Bacillati</taxon>
        <taxon>Bacillota</taxon>
        <taxon>Bacilli</taxon>
        <taxon>Bacillales</taxon>
        <taxon>Bacillaceae</taxon>
        <taxon>Cytobacillus</taxon>
    </lineage>
</organism>
<dbReference type="Proteomes" id="UP000657931">
    <property type="component" value="Unassembled WGS sequence"/>
</dbReference>
<accession>A0ABR8QPT2</accession>
<reference evidence="2 3" key="1">
    <citation type="submission" date="2020-08" db="EMBL/GenBank/DDBJ databases">
        <title>A Genomic Blueprint of the Chicken Gut Microbiome.</title>
        <authorList>
            <person name="Gilroy R."/>
            <person name="Ravi A."/>
            <person name="Getino M."/>
            <person name="Pursley I."/>
            <person name="Horton D.L."/>
            <person name="Alikhan N.-F."/>
            <person name="Baker D."/>
            <person name="Gharbi K."/>
            <person name="Hall N."/>
            <person name="Watson M."/>
            <person name="Adriaenssens E.M."/>
            <person name="Foster-Nyarko E."/>
            <person name="Jarju S."/>
            <person name="Secka A."/>
            <person name="Antonio M."/>
            <person name="Oren A."/>
            <person name="Chaudhuri R."/>
            <person name="La Ragione R.M."/>
            <person name="Hildebrand F."/>
            <person name="Pallen M.J."/>
        </authorList>
    </citation>
    <scope>NUCLEOTIDE SEQUENCE [LARGE SCALE GENOMIC DNA]</scope>
    <source>
        <strain evidence="2 3">Sa5YUA1</strain>
    </source>
</reference>
<evidence type="ECO:0008006" key="4">
    <source>
        <dbReference type="Google" id="ProtNLM"/>
    </source>
</evidence>
<dbReference type="EMBL" id="JACSQT010000004">
    <property type="protein sequence ID" value="MBD7937536.1"/>
    <property type="molecule type" value="Genomic_DNA"/>
</dbReference>
<name>A0ABR8QPT2_9BACI</name>
<comment type="caution">
    <text evidence="2">The sequence shown here is derived from an EMBL/GenBank/DDBJ whole genome shotgun (WGS) entry which is preliminary data.</text>
</comment>
<keyword evidence="1" id="KW-1133">Transmembrane helix</keyword>
<feature type="transmembrane region" description="Helical" evidence="1">
    <location>
        <begin position="31"/>
        <end position="51"/>
    </location>
</feature>
<protein>
    <recommendedName>
        <fullName evidence="4">SMODS-associating 2TM beta-strand rich effector domain-containing protein</fullName>
    </recommendedName>
</protein>
<evidence type="ECO:0000256" key="1">
    <source>
        <dbReference type="SAM" id="Phobius"/>
    </source>
</evidence>
<sequence length="232" mass="27663">MVKLNLLFVLISLILFVRFMMFGAFNPWHAATIFLFPATAFVIYLVSKWMARKEATYQPPNHECWSFYFLQRTFLNKKQLFKGEGKRGSIQQYFTKKWQYFVSDFFDLRWYLSLRIYIGEDSFDVRWKRSRRFSQQEQWLIYKNGVVIGKANTGINVKNMSKLKEVIIFELGEETWNTSALTVTSSISLMKDNRQEGVLRRNHLISNVQAINVTDDRSEYIMSLILHSYYFK</sequence>
<feature type="transmembrane region" description="Helical" evidence="1">
    <location>
        <begin position="7"/>
        <end position="25"/>
    </location>
</feature>
<proteinExistence type="predicted"/>
<evidence type="ECO:0000313" key="3">
    <source>
        <dbReference type="Proteomes" id="UP000657931"/>
    </source>
</evidence>
<evidence type="ECO:0000313" key="2">
    <source>
        <dbReference type="EMBL" id="MBD7937536.1"/>
    </source>
</evidence>
<keyword evidence="1" id="KW-0812">Transmembrane</keyword>
<dbReference type="RefSeq" id="WP_191813848.1">
    <property type="nucleotide sequence ID" value="NZ_JACSQT010000004.1"/>
</dbReference>